<dbReference type="PANTHER" id="PTHR46847:SF1">
    <property type="entry name" value="D-ALLOSE-BINDING PERIPLASMIC PROTEIN-RELATED"/>
    <property type="match status" value="1"/>
</dbReference>
<organism evidence="5 6">
    <name type="scientific">Blautia obeum</name>
    <dbReference type="NCBI Taxonomy" id="40520"/>
    <lineage>
        <taxon>Bacteria</taxon>
        <taxon>Bacillati</taxon>
        <taxon>Bacillota</taxon>
        <taxon>Clostridia</taxon>
        <taxon>Lachnospirales</taxon>
        <taxon>Lachnospiraceae</taxon>
        <taxon>Blautia</taxon>
    </lineage>
</organism>
<dbReference type="PANTHER" id="PTHR46847">
    <property type="entry name" value="D-ALLOSE-BINDING PERIPLASMIC PROTEIN-RELATED"/>
    <property type="match status" value="1"/>
</dbReference>
<protein>
    <submittedName>
        <fullName evidence="5">Sugar ABC transporter substrate-binding protein</fullName>
    </submittedName>
</protein>
<dbReference type="Gene3D" id="3.40.50.2300">
    <property type="match status" value="2"/>
</dbReference>
<feature type="domain" description="Periplasmic binding protein" evidence="4">
    <location>
        <begin position="50"/>
        <end position="306"/>
    </location>
</feature>
<dbReference type="GO" id="GO:0030313">
    <property type="term" value="C:cell envelope"/>
    <property type="evidence" value="ECO:0007669"/>
    <property type="project" value="UniProtKB-SubCell"/>
</dbReference>
<evidence type="ECO:0000256" key="2">
    <source>
        <dbReference type="ARBA" id="ARBA00007639"/>
    </source>
</evidence>
<dbReference type="Proteomes" id="UP000253208">
    <property type="component" value="Unassembled WGS sequence"/>
</dbReference>
<evidence type="ECO:0000256" key="1">
    <source>
        <dbReference type="ARBA" id="ARBA00004196"/>
    </source>
</evidence>
<sequence length="342" mass="38323">MKKKSVCILLIFAAVIVLTYVTGESYYRGISEKAGLDKQEEKIYKYQYDMIVDSPDSQFWQAVYDSAKKKAAQNNVLLEIMGPDRETSYDKLDYMNMSIAAKADGIILQYNGEAGLEEAINTAVRNGIPVVTVMSDAVHSRRQSFVGVSDYQLGMAYGEIVAKYVDENTKKILILQKRDIDDMNESQIYTQISNAVKMAAGSEDIEIKGRNLLSTGTFETEEAVTDIFQQKRNVPDILVCMDEETTECARQAILDFNLAGKVKIIGYYTSEDILAAVEKGVISVTCDVDTTQLGQYSVEAVTSYIEDGRTNSFYNVDINFLDRTAVKKMRREAVTDEKDPLE</sequence>
<dbReference type="SUPFAM" id="SSF53822">
    <property type="entry name" value="Periplasmic binding protein-like I"/>
    <property type="match status" value="1"/>
</dbReference>
<keyword evidence="3" id="KW-0732">Signal</keyword>
<dbReference type="RefSeq" id="WP_114002210.1">
    <property type="nucleotide sequence ID" value="NZ_PSQG01000012.1"/>
</dbReference>
<dbReference type="AlphaFoldDB" id="A0A367FZ97"/>
<reference evidence="5 6" key="1">
    <citation type="submission" date="2018-02" db="EMBL/GenBank/DDBJ databases">
        <title>Complete genome sequencing of Faecalibacterium prausnitzii strains isolated from the human gut.</title>
        <authorList>
            <person name="Fitzgerald B.C."/>
            <person name="Shkoporov A.N."/>
            <person name="Ross P.R."/>
            <person name="Hill C."/>
        </authorList>
    </citation>
    <scope>NUCLEOTIDE SEQUENCE [LARGE SCALE GENOMIC DNA]</scope>
    <source>
        <strain evidence="5 6">APC942/31-1</strain>
    </source>
</reference>
<dbReference type="EMBL" id="PSQG01000012">
    <property type="protein sequence ID" value="RCH43695.1"/>
    <property type="molecule type" value="Genomic_DNA"/>
</dbReference>
<evidence type="ECO:0000313" key="5">
    <source>
        <dbReference type="EMBL" id="RCH43695.1"/>
    </source>
</evidence>
<comment type="subcellular location">
    <subcellularLocation>
        <location evidence="1">Cell envelope</location>
    </subcellularLocation>
</comment>
<dbReference type="InterPro" id="IPR028082">
    <property type="entry name" value="Peripla_BP_I"/>
</dbReference>
<evidence type="ECO:0000256" key="3">
    <source>
        <dbReference type="ARBA" id="ARBA00022729"/>
    </source>
</evidence>
<dbReference type="InterPro" id="IPR025997">
    <property type="entry name" value="SBP_2_dom"/>
</dbReference>
<accession>A0A367FZ97</accession>
<dbReference type="GO" id="GO:0030246">
    <property type="term" value="F:carbohydrate binding"/>
    <property type="evidence" value="ECO:0007669"/>
    <property type="project" value="UniProtKB-ARBA"/>
</dbReference>
<comment type="similarity">
    <text evidence="2">Belongs to the bacterial solute-binding protein 2 family.</text>
</comment>
<evidence type="ECO:0000313" key="6">
    <source>
        <dbReference type="Proteomes" id="UP000253208"/>
    </source>
</evidence>
<dbReference type="Pfam" id="PF13407">
    <property type="entry name" value="Peripla_BP_4"/>
    <property type="match status" value="1"/>
</dbReference>
<name>A0A367FZ97_9FIRM</name>
<gene>
    <name evidence="5" type="ORF">C4886_09810</name>
</gene>
<evidence type="ECO:0000259" key="4">
    <source>
        <dbReference type="Pfam" id="PF13407"/>
    </source>
</evidence>
<comment type="caution">
    <text evidence="5">The sequence shown here is derived from an EMBL/GenBank/DDBJ whole genome shotgun (WGS) entry which is preliminary data.</text>
</comment>
<proteinExistence type="inferred from homology"/>